<reference evidence="1" key="1">
    <citation type="submission" date="2018-02" db="EMBL/GenBank/DDBJ databases">
        <title>Rhizophora mucronata_Transcriptome.</title>
        <authorList>
            <person name="Meera S.P."/>
            <person name="Sreeshan A."/>
            <person name="Augustine A."/>
        </authorList>
    </citation>
    <scope>NUCLEOTIDE SEQUENCE</scope>
    <source>
        <tissue evidence="1">Leaf</tissue>
    </source>
</reference>
<sequence>MTLIPLSAGSIKRFENLLK</sequence>
<dbReference type="AlphaFoldDB" id="A0A2P2QMB3"/>
<accession>A0A2P2QMB3</accession>
<name>A0A2P2QMB3_RHIMU</name>
<protein>
    <submittedName>
        <fullName evidence="1">Uncharacterized protein</fullName>
    </submittedName>
</protein>
<proteinExistence type="predicted"/>
<organism evidence="1">
    <name type="scientific">Rhizophora mucronata</name>
    <name type="common">Asiatic mangrove</name>
    <dbReference type="NCBI Taxonomy" id="61149"/>
    <lineage>
        <taxon>Eukaryota</taxon>
        <taxon>Viridiplantae</taxon>
        <taxon>Streptophyta</taxon>
        <taxon>Embryophyta</taxon>
        <taxon>Tracheophyta</taxon>
        <taxon>Spermatophyta</taxon>
        <taxon>Magnoliopsida</taxon>
        <taxon>eudicotyledons</taxon>
        <taxon>Gunneridae</taxon>
        <taxon>Pentapetalae</taxon>
        <taxon>rosids</taxon>
        <taxon>fabids</taxon>
        <taxon>Malpighiales</taxon>
        <taxon>Rhizophoraceae</taxon>
        <taxon>Rhizophora</taxon>
    </lineage>
</organism>
<dbReference type="EMBL" id="GGEC01087541">
    <property type="protein sequence ID" value="MBX68025.1"/>
    <property type="molecule type" value="Transcribed_RNA"/>
</dbReference>
<evidence type="ECO:0000313" key="1">
    <source>
        <dbReference type="EMBL" id="MBX68025.1"/>
    </source>
</evidence>